<feature type="region of interest" description="Disordered" evidence="1">
    <location>
        <begin position="880"/>
        <end position="906"/>
    </location>
</feature>
<evidence type="ECO:0000313" key="2">
    <source>
        <dbReference type="EnsemblMetazoa" id="RPRC006961-PA"/>
    </source>
</evidence>
<sequence length="906" mass="100538">MSGQLITFTNIPLDESTPLSHETIETIPVQLFMELSEREHYNALIITQQQFEFILSNICPEATLDEWSIFTIKERGIFGHNISIWYEGTRSRMKQISLIVLTLVAVSQADIGEKLRLGQSIRPVPQSNFNVGLQAPFSTNQNTVSLPRATINLAHHHYDNDENNLDRLCADPFHSFLCEPVGPRRNKINGQLRSGAQIPGNVFVGASSNQDVSKQEPFRTGGALLAASSFDSFSSNRNGYLPPDNPRQQSLPTQQFITSKVNPARPSNEYLPSNSQPIPVRKDNAQLAPPLGQPQQNVYRYTAPPSRPNTFATQTTKSAFTQRAQLPYSTTTAPIRQSSPRFPPTAKPITTSMRPTIIARPSNQYLPAVQPIDIRVNPSSTNLSPVIEGTALLAETRQASPSKENQPKNQERQHTLEEFCNDAFHSFLCKPITKPRKRIDGNIRPGAKIPPHVLQGANTFGTSSRKLAPQEEGTALLSEGRVQQKAPQGYFYPKPQNNPFLDGQATNQQFIQNQLLKDNLPPIPKRIPPQSFNLPKQNAFSKNQPTPSPTQRPAQNFQLQGTFQSQTVKPITIPNMFNDGFPPIPERIPPPAQSNQNSFQRNQFKVQQKPVQNFQTQQNQFSTSRTPTTTLLPFNFNSQFPKFSTTTQRPNQFFPVNQSANKNNVQSRTQFGNSKSAYPQNNPIPAPAQITGGYQYQKPNTIFTYPTTSTRRPSDTKLNPLFIPAAPNFTTNLQTTQNQILTTSTTQRPASTSLKVASPTVNYNYPKPSVTFTLPTTTRRYEASTVTPQPTAIPSNNQLVTAAKPFPQNLVTGYQYPKPVQPFTLPATTSTPKSTTLAGYSYPRPSKAFTLPARSGPANPQTFGSRLQVPLQAFNQFIASVNNNDNGDPSSDVALPPASQFEILKP</sequence>
<dbReference type="Proteomes" id="UP000015103">
    <property type="component" value="Unassembled WGS sequence"/>
</dbReference>
<protein>
    <submittedName>
        <fullName evidence="2">Uncharacterized protein</fullName>
    </submittedName>
</protein>
<reference evidence="2" key="1">
    <citation type="submission" date="2015-05" db="UniProtKB">
        <authorList>
            <consortium name="EnsemblMetazoa"/>
        </authorList>
    </citation>
    <scope>IDENTIFICATION</scope>
</reference>
<dbReference type="InParanoid" id="T1HSE1"/>
<dbReference type="HOGENOM" id="CLU_014898_0_0_1"/>
<accession>T1HSE1</accession>
<dbReference type="EnsemblMetazoa" id="RPRC006961-RA">
    <property type="protein sequence ID" value="RPRC006961-PA"/>
    <property type="gene ID" value="RPRC006961"/>
</dbReference>
<dbReference type="VEuPathDB" id="VectorBase:RPRC006961"/>
<evidence type="ECO:0000256" key="1">
    <source>
        <dbReference type="SAM" id="MobiDB-lite"/>
    </source>
</evidence>
<organism evidence="2 3">
    <name type="scientific">Rhodnius prolixus</name>
    <name type="common">Triatomid bug</name>
    <dbReference type="NCBI Taxonomy" id="13249"/>
    <lineage>
        <taxon>Eukaryota</taxon>
        <taxon>Metazoa</taxon>
        <taxon>Ecdysozoa</taxon>
        <taxon>Arthropoda</taxon>
        <taxon>Hexapoda</taxon>
        <taxon>Insecta</taxon>
        <taxon>Pterygota</taxon>
        <taxon>Neoptera</taxon>
        <taxon>Paraneoptera</taxon>
        <taxon>Hemiptera</taxon>
        <taxon>Heteroptera</taxon>
        <taxon>Panheteroptera</taxon>
        <taxon>Cimicomorpha</taxon>
        <taxon>Reduviidae</taxon>
        <taxon>Triatominae</taxon>
        <taxon>Rhodnius</taxon>
    </lineage>
</organism>
<name>T1HSE1_RHOPR</name>
<feature type="compositionally biased region" description="Polar residues" evidence="1">
    <location>
        <begin position="530"/>
        <end position="553"/>
    </location>
</feature>
<keyword evidence="3" id="KW-1185">Reference proteome</keyword>
<proteinExistence type="predicted"/>
<dbReference type="STRING" id="13249.T1HSE1"/>
<dbReference type="AlphaFoldDB" id="T1HSE1"/>
<feature type="region of interest" description="Disordered" evidence="1">
    <location>
        <begin position="528"/>
        <end position="553"/>
    </location>
</feature>
<evidence type="ECO:0000313" key="3">
    <source>
        <dbReference type="Proteomes" id="UP000015103"/>
    </source>
</evidence>
<dbReference type="EMBL" id="ACPB03019728">
    <property type="status" value="NOT_ANNOTATED_CDS"/>
    <property type="molecule type" value="Genomic_DNA"/>
</dbReference>
<dbReference type="OMA" id="SEREHYN"/>
<dbReference type="EMBL" id="ACPB03019726">
    <property type="status" value="NOT_ANNOTATED_CDS"/>
    <property type="molecule type" value="Genomic_DNA"/>
</dbReference>
<feature type="compositionally biased region" description="Polar residues" evidence="1">
    <location>
        <begin position="880"/>
        <end position="889"/>
    </location>
</feature>
<dbReference type="EMBL" id="ACPB03019727">
    <property type="status" value="NOT_ANNOTATED_CDS"/>
    <property type="molecule type" value="Genomic_DNA"/>
</dbReference>
<feature type="region of interest" description="Disordered" evidence="1">
    <location>
        <begin position="262"/>
        <end position="292"/>
    </location>
</feature>